<keyword evidence="4 6" id="KW-0472">Membrane</keyword>
<accession>A0ABM0GL95</accession>
<feature type="transmembrane region" description="Helical" evidence="6">
    <location>
        <begin position="218"/>
        <end position="246"/>
    </location>
</feature>
<dbReference type="PANTHER" id="PTHR21676">
    <property type="entry name" value="PROTEIN STUM"/>
    <property type="match status" value="1"/>
</dbReference>
<dbReference type="Pfam" id="PF15795">
    <property type="entry name" value="Spec3"/>
    <property type="match status" value="1"/>
</dbReference>
<protein>
    <submittedName>
        <fullName evidence="8">Uncharacterized protein LOC100377816</fullName>
    </submittedName>
</protein>
<dbReference type="RefSeq" id="XP_002732403.1">
    <property type="nucleotide sequence ID" value="XM_002732357.2"/>
</dbReference>
<reference evidence="8" key="1">
    <citation type="submission" date="2025-08" db="UniProtKB">
        <authorList>
            <consortium name="RefSeq"/>
        </authorList>
    </citation>
    <scope>IDENTIFICATION</scope>
    <source>
        <tissue evidence="8">Testes</tissue>
    </source>
</reference>
<keyword evidence="2 6" id="KW-0812">Transmembrane</keyword>
<comment type="subcellular location">
    <subcellularLocation>
        <location evidence="1">Membrane</location>
        <topology evidence="1">Multi-pass membrane protein</topology>
    </subcellularLocation>
</comment>
<feature type="compositionally biased region" description="Basic and acidic residues" evidence="5">
    <location>
        <begin position="1"/>
        <end position="11"/>
    </location>
</feature>
<evidence type="ECO:0000256" key="4">
    <source>
        <dbReference type="ARBA" id="ARBA00023136"/>
    </source>
</evidence>
<dbReference type="PANTHER" id="PTHR21676:SF6">
    <property type="entry name" value="PROTEIN STUM"/>
    <property type="match status" value="1"/>
</dbReference>
<keyword evidence="3 6" id="KW-1133">Transmembrane helix</keyword>
<sequence>MGDNHNNDHKKGANAPKKKVQQENQPPLPNQLTDAPQPTPGTAVPATSSSPSVPASTSKTSVASKWKGAAGTATRRPSVMVSSSPRPGTATGDGPKRLSVDSRKLSIDGGNHHYTRRPSRVSVVSVDYPNKLQLAQINAAAAQNNAGQQPFQPAVVKHSEKGIRAAIPIMPMWMAIVCCVLNCVIPGSGTVVSGVTLFCCSSPQDNSKKDELTDQLCTNIWVGISQLMTITFLLVGWFWSIAWGILMIQIAQAHKRVKKQEKEIQTALTVANAFMSNAHNAF</sequence>
<evidence type="ECO:0000256" key="6">
    <source>
        <dbReference type="SAM" id="Phobius"/>
    </source>
</evidence>
<feature type="compositionally biased region" description="Low complexity" evidence="5">
    <location>
        <begin position="75"/>
        <end position="87"/>
    </location>
</feature>
<evidence type="ECO:0000313" key="8">
    <source>
        <dbReference type="RefSeq" id="XP_002732403.1"/>
    </source>
</evidence>
<evidence type="ECO:0000256" key="2">
    <source>
        <dbReference type="ARBA" id="ARBA00022692"/>
    </source>
</evidence>
<evidence type="ECO:0000256" key="3">
    <source>
        <dbReference type="ARBA" id="ARBA00022989"/>
    </source>
</evidence>
<evidence type="ECO:0000256" key="1">
    <source>
        <dbReference type="ARBA" id="ARBA00004141"/>
    </source>
</evidence>
<evidence type="ECO:0000256" key="5">
    <source>
        <dbReference type="SAM" id="MobiDB-lite"/>
    </source>
</evidence>
<dbReference type="InterPro" id="IPR026673">
    <property type="entry name" value="SPEC3/Stum"/>
</dbReference>
<keyword evidence="7" id="KW-1185">Reference proteome</keyword>
<dbReference type="Proteomes" id="UP000694865">
    <property type="component" value="Unplaced"/>
</dbReference>
<evidence type="ECO:0000313" key="7">
    <source>
        <dbReference type="Proteomes" id="UP000694865"/>
    </source>
</evidence>
<name>A0ABM0GL95_SACKO</name>
<feature type="transmembrane region" description="Helical" evidence="6">
    <location>
        <begin position="173"/>
        <end position="198"/>
    </location>
</feature>
<organism evidence="7 8">
    <name type="scientific">Saccoglossus kowalevskii</name>
    <name type="common">Acorn worm</name>
    <dbReference type="NCBI Taxonomy" id="10224"/>
    <lineage>
        <taxon>Eukaryota</taxon>
        <taxon>Metazoa</taxon>
        <taxon>Hemichordata</taxon>
        <taxon>Enteropneusta</taxon>
        <taxon>Harrimaniidae</taxon>
        <taxon>Saccoglossus</taxon>
    </lineage>
</organism>
<gene>
    <name evidence="8" type="primary">LOC100377816</name>
</gene>
<feature type="region of interest" description="Disordered" evidence="5">
    <location>
        <begin position="1"/>
        <end position="101"/>
    </location>
</feature>
<feature type="compositionally biased region" description="Low complexity" evidence="5">
    <location>
        <begin position="40"/>
        <end position="64"/>
    </location>
</feature>
<proteinExistence type="predicted"/>
<dbReference type="GeneID" id="100377816"/>